<gene>
    <name evidence="3" type="ORF">NSCI0253_LOCUS16413</name>
</gene>
<evidence type="ECO:0000256" key="2">
    <source>
        <dbReference type="SAM" id="MobiDB-lite"/>
    </source>
</evidence>
<dbReference type="PROSITE" id="PS50297">
    <property type="entry name" value="ANK_REP_REGION"/>
    <property type="match status" value="1"/>
</dbReference>
<feature type="region of interest" description="Disordered" evidence="2">
    <location>
        <begin position="176"/>
        <end position="199"/>
    </location>
</feature>
<evidence type="ECO:0000256" key="1">
    <source>
        <dbReference type="PROSITE-ProRule" id="PRU00023"/>
    </source>
</evidence>
<dbReference type="PROSITE" id="PS50088">
    <property type="entry name" value="ANK_REPEAT"/>
    <property type="match status" value="1"/>
</dbReference>
<feature type="repeat" description="ANK" evidence="1">
    <location>
        <begin position="148"/>
        <end position="180"/>
    </location>
</feature>
<protein>
    <submittedName>
        <fullName evidence="3">Uncharacterized protein</fullName>
    </submittedName>
</protein>
<dbReference type="InterPro" id="IPR002110">
    <property type="entry name" value="Ankyrin_rpt"/>
</dbReference>
<dbReference type="Pfam" id="PF13857">
    <property type="entry name" value="Ank_5"/>
    <property type="match status" value="1"/>
</dbReference>
<feature type="region of interest" description="Disordered" evidence="2">
    <location>
        <begin position="32"/>
        <end position="72"/>
    </location>
</feature>
<sequence length="217" mass="24568">MMCVCAPLCRDPRRVNTEFFFSGDDVDKPCGHIRPVETPEEANARQRCSERKLREDGERQQAAQRRESRRSEARLKEGLRLEMLAARRSEEAKVHAERVLEMERVEKDHEEKREEEEKRSVTNMEYLAVFLEKHGFAGVNNKKTDLRGWRYPLHVAVGERDVSAVRLLLKAGAQTSVKSTSGSTPLELARKPSTRGKPDGEDIVALLDAAVATGTLN</sequence>
<dbReference type="Gene3D" id="1.25.40.20">
    <property type="entry name" value="Ankyrin repeat-containing domain"/>
    <property type="match status" value="1"/>
</dbReference>
<evidence type="ECO:0000313" key="3">
    <source>
        <dbReference type="EMBL" id="CAD8842065.1"/>
    </source>
</evidence>
<dbReference type="SUPFAM" id="SSF48403">
    <property type="entry name" value="Ankyrin repeat"/>
    <property type="match status" value="1"/>
</dbReference>
<dbReference type="InterPro" id="IPR036770">
    <property type="entry name" value="Ankyrin_rpt-contain_sf"/>
</dbReference>
<proteinExistence type="predicted"/>
<dbReference type="EMBL" id="HBFQ01023364">
    <property type="protein sequence ID" value="CAD8842065.1"/>
    <property type="molecule type" value="Transcribed_RNA"/>
</dbReference>
<reference evidence="3" key="1">
    <citation type="submission" date="2021-01" db="EMBL/GenBank/DDBJ databases">
        <authorList>
            <person name="Corre E."/>
            <person name="Pelletier E."/>
            <person name="Niang G."/>
            <person name="Scheremetjew M."/>
            <person name="Finn R."/>
            <person name="Kale V."/>
            <person name="Holt S."/>
            <person name="Cochrane G."/>
            <person name="Meng A."/>
            <person name="Brown T."/>
            <person name="Cohen L."/>
        </authorList>
    </citation>
    <scope>NUCLEOTIDE SEQUENCE</scope>
</reference>
<keyword evidence="1" id="KW-0040">ANK repeat</keyword>
<organism evidence="3">
    <name type="scientific">Noctiluca scintillans</name>
    <name type="common">Sea sparkle</name>
    <name type="synonym">Red tide dinoflagellate</name>
    <dbReference type="NCBI Taxonomy" id="2966"/>
    <lineage>
        <taxon>Eukaryota</taxon>
        <taxon>Sar</taxon>
        <taxon>Alveolata</taxon>
        <taxon>Dinophyceae</taxon>
        <taxon>Noctilucales</taxon>
        <taxon>Noctilucaceae</taxon>
        <taxon>Noctiluca</taxon>
    </lineage>
</organism>
<accession>A0A7S1F434</accession>
<dbReference type="AlphaFoldDB" id="A0A7S1F434"/>
<name>A0A7S1F434_NOCSC</name>